<evidence type="ECO:0000313" key="2">
    <source>
        <dbReference type="EMBL" id="KRG72981.1"/>
    </source>
</evidence>
<evidence type="ECO:0000256" key="1">
    <source>
        <dbReference type="SAM" id="MobiDB-lite"/>
    </source>
</evidence>
<name>A0A0R0CUD6_9GAMM</name>
<protein>
    <submittedName>
        <fullName evidence="2">Uncharacterized protein</fullName>
    </submittedName>
</protein>
<comment type="caution">
    <text evidence="2">The sequence shown here is derived from an EMBL/GenBank/DDBJ whole genome shotgun (WGS) entry which is preliminary data.</text>
</comment>
<dbReference type="RefSeq" id="WP_057509009.1">
    <property type="nucleotide sequence ID" value="NZ_JANUEG010000021.1"/>
</dbReference>
<dbReference type="PATRIC" id="fig|517011.3.peg.2515"/>
<reference evidence="2 3" key="1">
    <citation type="submission" date="2015-05" db="EMBL/GenBank/DDBJ databases">
        <title>Genome sequencing and analysis of members of genus Stenotrophomonas.</title>
        <authorList>
            <person name="Patil P.P."/>
            <person name="Midha S."/>
            <person name="Patil P.B."/>
        </authorList>
    </citation>
    <scope>NUCLEOTIDE SEQUENCE [LARGE SCALE GENOMIC DNA]</scope>
    <source>
        <strain evidence="2 3">DSM 21508</strain>
    </source>
</reference>
<sequence>MNRPERPAPSVFNARRDPLAGSPAQRRARRHQREDPQAVAQDYLQYMLNDYDDRRRQAHRSWRDLCPAYAFALTTHAANWPRGGGEDTEGELAAQWELMRGESRMRWPKAREVVEDAWLALDHMPASAVRPLLQ</sequence>
<gene>
    <name evidence="2" type="ORF">ABB28_12985</name>
</gene>
<dbReference type="AlphaFoldDB" id="A0A0R0CUD6"/>
<evidence type="ECO:0000313" key="3">
    <source>
        <dbReference type="Proteomes" id="UP000051386"/>
    </source>
</evidence>
<accession>A0A0R0CUD6</accession>
<keyword evidence="3" id="KW-1185">Reference proteome</keyword>
<dbReference type="EMBL" id="LDJK01000060">
    <property type="protein sequence ID" value="KRG72981.1"/>
    <property type="molecule type" value="Genomic_DNA"/>
</dbReference>
<proteinExistence type="predicted"/>
<dbReference type="Proteomes" id="UP000051386">
    <property type="component" value="Unassembled WGS sequence"/>
</dbReference>
<feature type="region of interest" description="Disordered" evidence="1">
    <location>
        <begin position="1"/>
        <end position="39"/>
    </location>
</feature>
<organism evidence="2 3">
    <name type="scientific">Stenotrophomonas chelatiphaga</name>
    <dbReference type="NCBI Taxonomy" id="517011"/>
    <lineage>
        <taxon>Bacteria</taxon>
        <taxon>Pseudomonadati</taxon>
        <taxon>Pseudomonadota</taxon>
        <taxon>Gammaproteobacteria</taxon>
        <taxon>Lysobacterales</taxon>
        <taxon>Lysobacteraceae</taxon>
        <taxon>Stenotrophomonas</taxon>
    </lineage>
</organism>